<evidence type="ECO:0000256" key="4">
    <source>
        <dbReference type="SAM" id="MobiDB-lite"/>
    </source>
</evidence>
<dbReference type="Gene3D" id="3.80.10.10">
    <property type="entry name" value="Ribonuclease Inhibitor"/>
    <property type="match status" value="1"/>
</dbReference>
<feature type="compositionally biased region" description="Basic and acidic residues" evidence="4">
    <location>
        <begin position="13"/>
        <end position="23"/>
    </location>
</feature>
<dbReference type="GO" id="GO:0005856">
    <property type="term" value="C:cytoskeleton"/>
    <property type="evidence" value="ECO:0007669"/>
    <property type="project" value="UniProtKB-SubCell"/>
</dbReference>
<accession>A0A0B6XXB4</accession>
<dbReference type="SUPFAM" id="SSF52047">
    <property type="entry name" value="RNI-like"/>
    <property type="match status" value="1"/>
</dbReference>
<dbReference type="PANTHER" id="PTHR24107">
    <property type="entry name" value="YNEIN REGULATORY COMPLEX SUBUNIT 5"/>
    <property type="match status" value="1"/>
</dbReference>
<gene>
    <name evidence="5" type="primary">ORF4911</name>
</gene>
<protein>
    <recommendedName>
        <fullName evidence="6">T-complex-associated testis-expressed protein 1</fullName>
    </recommendedName>
</protein>
<keyword evidence="3" id="KW-0206">Cytoskeleton</keyword>
<evidence type="ECO:0000256" key="1">
    <source>
        <dbReference type="ARBA" id="ARBA00004245"/>
    </source>
</evidence>
<proteinExistence type="predicted"/>
<feature type="non-terminal residue" evidence="5">
    <location>
        <position position="412"/>
    </location>
</feature>
<dbReference type="EMBL" id="HACG01001842">
    <property type="protein sequence ID" value="CEK48707.1"/>
    <property type="molecule type" value="Transcribed_RNA"/>
</dbReference>
<dbReference type="SMART" id="SM00368">
    <property type="entry name" value="LRR_RI"/>
    <property type="match status" value="3"/>
</dbReference>
<feature type="region of interest" description="Disordered" evidence="4">
    <location>
        <begin position="1"/>
        <end position="48"/>
    </location>
</feature>
<sequence length="412" mass="46384">MSESRSAAQTAEGDDKTSSRAEVESTQSRTLKPESKVSGTISVDSDDSLTSGKKDLENVVLDDSAIAGRIGEWKNMRRIIAEDPDWTLATVPLLRELVVRHIVRNFENNSLILRSLLPKYAQKVLSKISTALPLTITALLVDDEGYWERCCRDRWEICDISRYNSNWKEMFMERNLQQIIELSVPNTTKPDHLEDTIALTANFIKKLDIGQLLPPVRMAHQGPDFDEASDAGETDDEPILDHFNFGPILPKLPYLEELHICYGVRDCGMNFEWNLFQFTTQDCVQLAQAIAASKTLKVFRVHRSKMDDDKVRVLIAQILNHPSLIELDLSHNIISDRGARAIGKFLNQSQLIKLNLCDNQIRVSGAQAIAHALSRNNLLTNLNLRLNRLGDEGGQAICKSLIKNRSVVDLNL</sequence>
<dbReference type="PANTHER" id="PTHR24107:SF20">
    <property type="entry name" value="DYNEIN REGULATORY COMPLEX SUBUNIT 5"/>
    <property type="match status" value="1"/>
</dbReference>
<dbReference type="InterPro" id="IPR032675">
    <property type="entry name" value="LRR_dom_sf"/>
</dbReference>
<evidence type="ECO:0000313" key="5">
    <source>
        <dbReference type="EMBL" id="CEK48707.1"/>
    </source>
</evidence>
<dbReference type="Pfam" id="PF13516">
    <property type="entry name" value="LRR_6"/>
    <property type="match status" value="2"/>
</dbReference>
<keyword evidence="2" id="KW-0963">Cytoplasm</keyword>
<name>A0A0B6XXB4_9EUPU</name>
<evidence type="ECO:0000256" key="2">
    <source>
        <dbReference type="ARBA" id="ARBA00022490"/>
    </source>
</evidence>
<feature type="compositionally biased region" description="Polar residues" evidence="4">
    <location>
        <begin position="37"/>
        <end position="48"/>
    </location>
</feature>
<evidence type="ECO:0008006" key="6">
    <source>
        <dbReference type="Google" id="ProtNLM"/>
    </source>
</evidence>
<comment type="subcellular location">
    <subcellularLocation>
        <location evidence="1">Cytoplasm</location>
        <location evidence="1">Cytoskeleton</location>
    </subcellularLocation>
</comment>
<reference evidence="5" key="1">
    <citation type="submission" date="2014-12" db="EMBL/GenBank/DDBJ databases">
        <title>Insight into the proteome of Arion vulgaris.</title>
        <authorList>
            <person name="Aradska J."/>
            <person name="Bulat T."/>
            <person name="Smidak R."/>
            <person name="Sarate P."/>
            <person name="Gangsoo J."/>
            <person name="Sialana F."/>
            <person name="Bilban M."/>
            <person name="Lubec G."/>
        </authorList>
    </citation>
    <scope>NUCLEOTIDE SEQUENCE</scope>
    <source>
        <tissue evidence="5">Skin</tissue>
    </source>
</reference>
<evidence type="ECO:0000256" key="3">
    <source>
        <dbReference type="ARBA" id="ARBA00023212"/>
    </source>
</evidence>
<dbReference type="AlphaFoldDB" id="A0A0B6XXB4"/>
<dbReference type="InterPro" id="IPR052410">
    <property type="entry name" value="DRC5"/>
</dbReference>
<dbReference type="InterPro" id="IPR001611">
    <property type="entry name" value="Leu-rich_rpt"/>
</dbReference>
<organism evidence="5">
    <name type="scientific">Arion vulgaris</name>
    <dbReference type="NCBI Taxonomy" id="1028688"/>
    <lineage>
        <taxon>Eukaryota</taxon>
        <taxon>Metazoa</taxon>
        <taxon>Spiralia</taxon>
        <taxon>Lophotrochozoa</taxon>
        <taxon>Mollusca</taxon>
        <taxon>Gastropoda</taxon>
        <taxon>Heterobranchia</taxon>
        <taxon>Euthyneura</taxon>
        <taxon>Panpulmonata</taxon>
        <taxon>Eupulmonata</taxon>
        <taxon>Stylommatophora</taxon>
        <taxon>Helicina</taxon>
        <taxon>Arionoidea</taxon>
        <taxon>Arionidae</taxon>
        <taxon>Arion</taxon>
    </lineage>
</organism>